<organism evidence="12 13">
    <name type="scientific">Breznakibacter xylanolyticus</name>
    <dbReference type="NCBI Taxonomy" id="990"/>
    <lineage>
        <taxon>Bacteria</taxon>
        <taxon>Pseudomonadati</taxon>
        <taxon>Bacteroidota</taxon>
        <taxon>Bacteroidia</taxon>
        <taxon>Marinilabiliales</taxon>
        <taxon>Marinilabiliaceae</taxon>
        <taxon>Breznakibacter</taxon>
    </lineage>
</organism>
<dbReference type="AlphaFoldDB" id="A0A2W7NHL9"/>
<evidence type="ECO:0000256" key="5">
    <source>
        <dbReference type="ARBA" id="ARBA00022705"/>
    </source>
</evidence>
<dbReference type="Pfam" id="PF18291">
    <property type="entry name" value="HU-HIG"/>
    <property type="match status" value="1"/>
</dbReference>
<evidence type="ECO:0000256" key="9">
    <source>
        <dbReference type="ARBA" id="ARBA00033227"/>
    </source>
</evidence>
<comment type="caution">
    <text evidence="12">The sequence shown here is derived from an EMBL/GenBank/DDBJ whole genome shotgun (WGS) entry which is preliminary data.</text>
</comment>
<dbReference type="PANTHER" id="PTHR33175">
    <property type="entry name" value="DNA-BINDING PROTEIN HU"/>
    <property type="match status" value="1"/>
</dbReference>
<dbReference type="RefSeq" id="WP_111445893.1">
    <property type="nucleotide sequence ID" value="NZ_QKZK01000014.1"/>
</dbReference>
<accession>A0A2W7NHL9</accession>
<evidence type="ECO:0000313" key="12">
    <source>
        <dbReference type="EMBL" id="PZX16164.1"/>
    </source>
</evidence>
<evidence type="ECO:0000256" key="10">
    <source>
        <dbReference type="ARBA" id="ARBA00046140"/>
    </source>
</evidence>
<dbReference type="InterPro" id="IPR010992">
    <property type="entry name" value="IHF-like_DNA-bd_dom_sf"/>
</dbReference>
<name>A0A2W7NHL9_9BACT</name>
<evidence type="ECO:0000259" key="11">
    <source>
        <dbReference type="Pfam" id="PF18291"/>
    </source>
</evidence>
<protein>
    <recommendedName>
        <fullName evidence="4">Viral histone-like protein</fullName>
    </recommendedName>
    <alternativeName>
        <fullName evidence="9">DNA-binding protein pA104R</fullName>
    </alternativeName>
    <alternativeName>
        <fullName evidence="8">pA104R</fullName>
    </alternativeName>
</protein>
<comment type="subcellular location">
    <subcellularLocation>
        <location evidence="1">Virion</location>
    </subcellularLocation>
</comment>
<evidence type="ECO:0000256" key="1">
    <source>
        <dbReference type="ARBA" id="ARBA00004328"/>
    </source>
</evidence>
<dbReference type="OrthoDB" id="9809801at2"/>
<feature type="domain" description="HU" evidence="11">
    <location>
        <begin position="2"/>
        <end position="123"/>
    </location>
</feature>
<proteinExistence type="inferred from homology"/>
<dbReference type="GO" id="GO:0003677">
    <property type="term" value="F:DNA binding"/>
    <property type="evidence" value="ECO:0007669"/>
    <property type="project" value="UniProtKB-KW"/>
</dbReference>
<dbReference type="PANTHER" id="PTHR33175:SF13">
    <property type="entry name" value="HISTONE-LIKE PROTEIN"/>
    <property type="match status" value="1"/>
</dbReference>
<dbReference type="InterPro" id="IPR041607">
    <property type="entry name" value="HU-HIG"/>
</dbReference>
<dbReference type="Proteomes" id="UP000249239">
    <property type="component" value="Unassembled WGS sequence"/>
</dbReference>
<dbReference type="NCBIfam" id="TIGR01201">
    <property type="entry name" value="HU_rel"/>
    <property type="match status" value="1"/>
</dbReference>
<dbReference type="GO" id="GO:0005829">
    <property type="term" value="C:cytosol"/>
    <property type="evidence" value="ECO:0007669"/>
    <property type="project" value="TreeGrafter"/>
</dbReference>
<keyword evidence="5" id="KW-0235">DNA replication</keyword>
<evidence type="ECO:0000256" key="7">
    <source>
        <dbReference type="ARBA" id="ARBA00023125"/>
    </source>
</evidence>
<comment type="subunit">
    <text evidence="3">Homodimer.</text>
</comment>
<dbReference type="InterPro" id="IPR000119">
    <property type="entry name" value="Hist_DNA-bd"/>
</dbReference>
<keyword evidence="7 12" id="KW-0238">DNA-binding</keyword>
<reference evidence="12 13" key="1">
    <citation type="submission" date="2018-06" db="EMBL/GenBank/DDBJ databases">
        <title>Genomic Encyclopedia of Archaeal and Bacterial Type Strains, Phase II (KMG-II): from individual species to whole genera.</title>
        <authorList>
            <person name="Goeker M."/>
        </authorList>
    </citation>
    <scope>NUCLEOTIDE SEQUENCE [LARGE SCALE GENOMIC DNA]</scope>
    <source>
        <strain evidence="12 13">DSM 6779</strain>
    </source>
</reference>
<dbReference type="EMBL" id="QKZK01000014">
    <property type="protein sequence ID" value="PZX16164.1"/>
    <property type="molecule type" value="Genomic_DNA"/>
</dbReference>
<dbReference type="GO" id="GO:0006260">
    <property type="term" value="P:DNA replication"/>
    <property type="evidence" value="ECO:0007669"/>
    <property type="project" value="UniProtKB-KW"/>
</dbReference>
<evidence type="ECO:0000256" key="6">
    <source>
        <dbReference type="ARBA" id="ARBA00022921"/>
    </source>
</evidence>
<evidence type="ECO:0000313" key="13">
    <source>
        <dbReference type="Proteomes" id="UP000249239"/>
    </source>
</evidence>
<sequence>MKYKLVEKGNPQKPDAPKKWYPNPVNLGIISKAQISKEISGRSSLTAGDISNVIENLIEELPKYLIAGNSVKLGEFGTFRLSISGEGSDTKEGYSASNIKSAKVIFTPGTELKKALDAIHYEKAD</sequence>
<evidence type="ECO:0000256" key="3">
    <source>
        <dbReference type="ARBA" id="ARBA00011738"/>
    </source>
</evidence>
<dbReference type="GO" id="GO:0030527">
    <property type="term" value="F:structural constituent of chromatin"/>
    <property type="evidence" value="ECO:0007669"/>
    <property type="project" value="InterPro"/>
</dbReference>
<keyword evidence="6" id="KW-0426">Late protein</keyword>
<dbReference type="SUPFAM" id="SSF47729">
    <property type="entry name" value="IHF-like DNA-binding proteins"/>
    <property type="match status" value="1"/>
</dbReference>
<evidence type="ECO:0000256" key="8">
    <source>
        <dbReference type="ARBA" id="ARBA00033120"/>
    </source>
</evidence>
<comment type="similarity">
    <text evidence="2">Belongs to the bacterial histone-like protein family.</text>
</comment>
<gene>
    <name evidence="12" type="ORF">LX69_02039</name>
</gene>
<dbReference type="Gene3D" id="4.10.520.10">
    <property type="entry name" value="IHF-like DNA-binding proteins"/>
    <property type="match status" value="1"/>
</dbReference>
<dbReference type="InterPro" id="IPR005902">
    <property type="entry name" value="HU_DNA-bd_put"/>
</dbReference>
<keyword evidence="13" id="KW-1185">Reference proteome</keyword>
<evidence type="ECO:0000256" key="2">
    <source>
        <dbReference type="ARBA" id="ARBA00010529"/>
    </source>
</evidence>
<comment type="function">
    <text evidence="10">DNA-binding protein that plays a critical role in nucleoid compaction, genome replication and DNA replication and transcription. Binds to both ssDNA and dsDNA with a binding site covering about 15 nucleotides. Displays DNA-supercoiling activity only when associated with the viral DNA topoisomerase 2.</text>
</comment>
<evidence type="ECO:0000256" key="4">
    <source>
        <dbReference type="ARBA" id="ARBA00016145"/>
    </source>
</evidence>